<keyword evidence="7 14" id="KW-0418">Kinase</keyword>
<evidence type="ECO:0000256" key="7">
    <source>
        <dbReference type="ARBA" id="ARBA00022777"/>
    </source>
</evidence>
<evidence type="ECO:0000256" key="8">
    <source>
        <dbReference type="ARBA" id="ARBA00022989"/>
    </source>
</evidence>
<dbReference type="GO" id="GO:0000155">
    <property type="term" value="F:phosphorelay sensor kinase activity"/>
    <property type="evidence" value="ECO:0007669"/>
    <property type="project" value="InterPro"/>
</dbReference>
<dbReference type="InterPro" id="IPR003594">
    <property type="entry name" value="HATPase_dom"/>
</dbReference>
<dbReference type="InterPro" id="IPR036097">
    <property type="entry name" value="HisK_dim/P_sf"/>
</dbReference>
<dbReference type="RefSeq" id="WP_266339047.1">
    <property type="nucleotide sequence ID" value="NZ_JAPKNK010000004.1"/>
</dbReference>
<evidence type="ECO:0000256" key="3">
    <source>
        <dbReference type="ARBA" id="ARBA00012438"/>
    </source>
</evidence>
<dbReference type="PANTHER" id="PTHR45436:SF15">
    <property type="entry name" value="SENSOR HISTIDINE KINASE CUSS"/>
    <property type="match status" value="1"/>
</dbReference>
<dbReference type="PANTHER" id="PTHR45436">
    <property type="entry name" value="SENSOR HISTIDINE KINASE YKOH"/>
    <property type="match status" value="1"/>
</dbReference>
<dbReference type="SMART" id="SM00388">
    <property type="entry name" value="HisKA"/>
    <property type="match status" value="1"/>
</dbReference>
<dbReference type="SUPFAM" id="SSF55874">
    <property type="entry name" value="ATPase domain of HSP90 chaperone/DNA topoisomerase II/histidine kinase"/>
    <property type="match status" value="1"/>
</dbReference>
<comment type="catalytic activity">
    <reaction evidence="1">
        <text>ATP + protein L-histidine = ADP + protein N-phospho-L-histidine.</text>
        <dbReference type="EC" id="2.7.13.3"/>
    </reaction>
</comment>
<proteinExistence type="predicted"/>
<keyword evidence="10 11" id="KW-0472">Membrane</keyword>
<dbReference type="InterPro" id="IPR003661">
    <property type="entry name" value="HisK_dim/P_dom"/>
</dbReference>
<sequence>MADARMAEPAIERPGLVATIAGRIVLFACIAMALQLVIVFATYYFDDVELGSLIVDRETAILAEGIHRRDGQWEFRLPDGAEAYAPGSETRLARIRSERGSAIFSNCGDRCVLHLLPEEVDPPDRWTRLLGASKPLRVAGGRAVEIDGQRVVIEVAVLDENEIAMWRALGHEFADHLAVPMSLQLVLILGGSLASAWLALQPVKAAARQAGAIDPLDPDHKIDVSRMPQEVAELGAAVNRSLTRIGGLMRDQRLFNTAVAHEIRTPLAMLQLELGQIDHPRARRMEQDVEALARLVGQITALGRLEALERKSFAPIDLAALGRGVVASTGPWVYDNAHSIAFADEGAAVIRGDPGLLEDALVNLVTNAVTHTPPGTRILLRAGPGPRIAVIDGAGAYRDRTPDGRSGDRLGMGLEIVKRIAAMHGGRLDLAVDPGRRTVATLIFSAAPRQPSGPPSAAPPPA</sequence>
<evidence type="ECO:0000256" key="1">
    <source>
        <dbReference type="ARBA" id="ARBA00000085"/>
    </source>
</evidence>
<keyword evidence="9" id="KW-0902">Two-component regulatory system</keyword>
<comment type="subcellular location">
    <subcellularLocation>
        <location evidence="2">Membrane</location>
        <topology evidence="2">Multi-pass membrane protein</topology>
    </subcellularLocation>
</comment>
<dbReference type="GO" id="GO:0005886">
    <property type="term" value="C:plasma membrane"/>
    <property type="evidence" value="ECO:0007669"/>
    <property type="project" value="TreeGrafter"/>
</dbReference>
<comment type="caution">
    <text evidence="14">The sequence shown here is derived from an EMBL/GenBank/DDBJ whole genome shotgun (WGS) entry which is preliminary data.</text>
</comment>
<evidence type="ECO:0000256" key="4">
    <source>
        <dbReference type="ARBA" id="ARBA00022553"/>
    </source>
</evidence>
<evidence type="ECO:0000256" key="5">
    <source>
        <dbReference type="ARBA" id="ARBA00022679"/>
    </source>
</evidence>
<evidence type="ECO:0000259" key="12">
    <source>
        <dbReference type="PROSITE" id="PS50109"/>
    </source>
</evidence>
<dbReference type="PROSITE" id="PS50109">
    <property type="entry name" value="HIS_KIN"/>
    <property type="match status" value="1"/>
</dbReference>
<organism evidence="14 15">
    <name type="scientific">Kaistia nematophila</name>
    <dbReference type="NCBI Taxonomy" id="2994654"/>
    <lineage>
        <taxon>Bacteria</taxon>
        <taxon>Pseudomonadati</taxon>
        <taxon>Pseudomonadota</taxon>
        <taxon>Alphaproteobacteria</taxon>
        <taxon>Hyphomicrobiales</taxon>
        <taxon>Kaistiaceae</taxon>
        <taxon>Kaistia</taxon>
    </lineage>
</organism>
<dbReference type="AlphaFoldDB" id="A0A9X3E1N1"/>
<dbReference type="Gene3D" id="1.10.287.130">
    <property type="match status" value="1"/>
</dbReference>
<dbReference type="Proteomes" id="UP001144805">
    <property type="component" value="Unassembled WGS sequence"/>
</dbReference>
<feature type="domain" description="HAMP" evidence="13">
    <location>
        <begin position="197"/>
        <end position="250"/>
    </location>
</feature>
<dbReference type="InterPro" id="IPR003660">
    <property type="entry name" value="HAMP_dom"/>
</dbReference>
<dbReference type="EMBL" id="JAPKNK010000004">
    <property type="protein sequence ID" value="MCX5570086.1"/>
    <property type="molecule type" value="Genomic_DNA"/>
</dbReference>
<keyword evidence="5" id="KW-0808">Transferase</keyword>
<accession>A0A9X3E1N1</accession>
<dbReference type="PROSITE" id="PS50885">
    <property type="entry name" value="HAMP"/>
    <property type="match status" value="1"/>
</dbReference>
<keyword evidence="8 11" id="KW-1133">Transmembrane helix</keyword>
<evidence type="ECO:0000313" key="15">
    <source>
        <dbReference type="Proteomes" id="UP001144805"/>
    </source>
</evidence>
<dbReference type="Gene3D" id="3.30.565.10">
    <property type="entry name" value="Histidine kinase-like ATPase, C-terminal domain"/>
    <property type="match status" value="1"/>
</dbReference>
<dbReference type="EC" id="2.7.13.3" evidence="3"/>
<evidence type="ECO:0000256" key="10">
    <source>
        <dbReference type="ARBA" id="ARBA00023136"/>
    </source>
</evidence>
<dbReference type="SMART" id="SM00387">
    <property type="entry name" value="HATPase_c"/>
    <property type="match status" value="1"/>
</dbReference>
<evidence type="ECO:0000256" key="6">
    <source>
        <dbReference type="ARBA" id="ARBA00022692"/>
    </source>
</evidence>
<keyword evidence="6 11" id="KW-0812">Transmembrane</keyword>
<feature type="domain" description="Histidine kinase" evidence="12">
    <location>
        <begin position="258"/>
        <end position="448"/>
    </location>
</feature>
<dbReference type="InterPro" id="IPR005467">
    <property type="entry name" value="His_kinase_dom"/>
</dbReference>
<evidence type="ECO:0000256" key="2">
    <source>
        <dbReference type="ARBA" id="ARBA00004141"/>
    </source>
</evidence>
<feature type="transmembrane region" description="Helical" evidence="11">
    <location>
        <begin position="20"/>
        <end position="45"/>
    </location>
</feature>
<reference evidence="14" key="1">
    <citation type="submission" date="2022-11" db="EMBL/GenBank/DDBJ databases">
        <title>Biodiversity and phylogenetic relationships of bacteria.</title>
        <authorList>
            <person name="Machado R.A.R."/>
            <person name="Bhat A."/>
            <person name="Loulou A."/>
            <person name="Kallel S."/>
        </authorList>
    </citation>
    <scope>NUCLEOTIDE SEQUENCE</scope>
    <source>
        <strain evidence="14">K-TC2</strain>
    </source>
</reference>
<evidence type="ECO:0000259" key="13">
    <source>
        <dbReference type="PROSITE" id="PS50885"/>
    </source>
</evidence>
<name>A0A9X3E1N1_9HYPH</name>
<evidence type="ECO:0000256" key="9">
    <source>
        <dbReference type="ARBA" id="ARBA00023012"/>
    </source>
</evidence>
<dbReference type="InterPro" id="IPR036890">
    <property type="entry name" value="HATPase_C_sf"/>
</dbReference>
<keyword evidence="4" id="KW-0597">Phosphoprotein</keyword>
<evidence type="ECO:0000256" key="11">
    <source>
        <dbReference type="SAM" id="Phobius"/>
    </source>
</evidence>
<dbReference type="CDD" id="cd00082">
    <property type="entry name" value="HisKA"/>
    <property type="match status" value="1"/>
</dbReference>
<dbReference type="SUPFAM" id="SSF47384">
    <property type="entry name" value="Homodimeric domain of signal transducing histidine kinase"/>
    <property type="match status" value="1"/>
</dbReference>
<dbReference type="InterPro" id="IPR050428">
    <property type="entry name" value="TCS_sensor_his_kinase"/>
</dbReference>
<keyword evidence="15" id="KW-1185">Reference proteome</keyword>
<dbReference type="SMART" id="SM00304">
    <property type="entry name" value="HAMP"/>
    <property type="match status" value="1"/>
</dbReference>
<gene>
    <name evidence="14" type="ORF">OSH07_12850</name>
</gene>
<dbReference type="Pfam" id="PF02518">
    <property type="entry name" value="HATPase_c"/>
    <property type="match status" value="1"/>
</dbReference>
<protein>
    <recommendedName>
        <fullName evidence="3">histidine kinase</fullName>
        <ecNumber evidence="3">2.7.13.3</ecNumber>
    </recommendedName>
</protein>
<evidence type="ECO:0000313" key="14">
    <source>
        <dbReference type="EMBL" id="MCX5570086.1"/>
    </source>
</evidence>